<evidence type="ECO:0000256" key="4">
    <source>
        <dbReference type="SAM" id="SignalP"/>
    </source>
</evidence>
<sequence>MKKAKLFSSIGILSLSAFALTACGKGNDNNNANNDDTKSVAKFPMETPKKAVKKGGTVKIAVETDTPFSGIFSQELSSEDVDSTVASPGQETLFDSDDNYRVTDKGAATRKLDSKNNTITINIKKGVKWSDGKQVVAKDYEYAYEILANKDTACQRYSSQFELLKGLKEYHEGKAKTISGIEMPDGENGRKLILHFTELSPSMYNAGSRSLWEGVEPYHYLKDVPFAKLKSSDKIRKNPLFFGPYKMEKLVRGQSATWVPNEYYWRGKPNLDKIVVSVISPNSASQAIKSHKFDVIPVINTQWPQVKETKDVNFIAQIPIAYHYLGFKVGKWDSKLSKNVENPKAKMNNKYLRQAIGYAMNVDAVNKRYTYSLTFRVKTLVPQQFGDFYDKSEKGFDYNLKKANEILDKAGYKKKGKWRVQPNGKPLTINVAAMSGDATKEPIIQNYIQQWHKVGLNVQLATGRLIEHNSFYDKLQHDDKGIDMYIGGWSTPTEPSPNPYYSETAPFNMTRFVTEKNNKLLEEMNSQKALNHKYRVQKFHEWQKYMNDEAYVIPIDNSYQISAINDKITGYSLKPSEGNNGHPLWYKVGYAK</sequence>
<protein>
    <submittedName>
        <fullName evidence="6">Oligopeptide ABC transporter substrate binding protein</fullName>
    </submittedName>
</protein>
<dbReference type="GO" id="GO:0015833">
    <property type="term" value="P:peptide transport"/>
    <property type="evidence" value="ECO:0007669"/>
    <property type="project" value="TreeGrafter"/>
</dbReference>
<dbReference type="InterPro" id="IPR030678">
    <property type="entry name" value="Peptide/Ni-bd"/>
</dbReference>
<dbReference type="CDD" id="cd08510">
    <property type="entry name" value="PBP2_Lactococcal_OppA_like"/>
    <property type="match status" value="1"/>
</dbReference>
<dbReference type="PIRSF" id="PIRSF002741">
    <property type="entry name" value="MppA"/>
    <property type="match status" value="1"/>
</dbReference>
<dbReference type="GO" id="GO:1904680">
    <property type="term" value="F:peptide transmembrane transporter activity"/>
    <property type="evidence" value="ECO:0007669"/>
    <property type="project" value="TreeGrafter"/>
</dbReference>
<proteinExistence type="inferred from homology"/>
<dbReference type="PATRIC" id="fig|303541.3.peg.1114"/>
<evidence type="ECO:0000313" key="6">
    <source>
        <dbReference type="EMBL" id="KJY61662.1"/>
    </source>
</evidence>
<accession>A0A0F4LS73</accession>
<dbReference type="GO" id="GO:0042597">
    <property type="term" value="C:periplasmic space"/>
    <property type="evidence" value="ECO:0007669"/>
    <property type="project" value="UniProtKB-ARBA"/>
</dbReference>
<dbReference type="RefSeq" id="WP_046307329.1">
    <property type="nucleotide sequence ID" value="NZ_KQ034000.1"/>
</dbReference>
<evidence type="ECO:0000313" key="7">
    <source>
        <dbReference type="Proteomes" id="UP000033682"/>
    </source>
</evidence>
<evidence type="ECO:0000256" key="1">
    <source>
        <dbReference type="ARBA" id="ARBA00005695"/>
    </source>
</evidence>
<dbReference type="Pfam" id="PF00496">
    <property type="entry name" value="SBP_bac_5"/>
    <property type="match status" value="1"/>
</dbReference>
<feature type="chain" id="PRO_5039265887" evidence="4">
    <location>
        <begin position="20"/>
        <end position="592"/>
    </location>
</feature>
<keyword evidence="2" id="KW-0813">Transport</keyword>
<dbReference type="Gene3D" id="3.40.190.10">
    <property type="entry name" value="Periplasmic binding protein-like II"/>
    <property type="match status" value="1"/>
</dbReference>
<feature type="signal peptide" evidence="4">
    <location>
        <begin position="1"/>
        <end position="19"/>
    </location>
</feature>
<dbReference type="STRING" id="303541.JF72_09560"/>
<dbReference type="PANTHER" id="PTHR30290:SF9">
    <property type="entry name" value="OLIGOPEPTIDE-BINDING PROTEIN APPA"/>
    <property type="match status" value="1"/>
</dbReference>
<dbReference type="SUPFAM" id="SSF53850">
    <property type="entry name" value="Periplasmic binding protein-like II"/>
    <property type="match status" value="1"/>
</dbReference>
<comment type="similarity">
    <text evidence="1">Belongs to the bacterial solute-binding protein 5 family.</text>
</comment>
<dbReference type="Gene3D" id="3.10.105.10">
    <property type="entry name" value="Dipeptide-binding Protein, Domain 3"/>
    <property type="match status" value="1"/>
</dbReference>
<comment type="caution">
    <text evidence="6">The sequence shown here is derived from an EMBL/GenBank/DDBJ whole genome shotgun (WGS) entry which is preliminary data.</text>
</comment>
<dbReference type="AlphaFoldDB" id="A0A0F4LS73"/>
<gene>
    <name evidence="6" type="primary">oppA</name>
    <name evidence="6" type="ORF">JF72_09560</name>
</gene>
<keyword evidence="3 4" id="KW-0732">Signal</keyword>
<keyword evidence="7" id="KW-1185">Reference proteome</keyword>
<feature type="domain" description="Solute-binding protein family 5" evidence="5">
    <location>
        <begin position="108"/>
        <end position="502"/>
    </location>
</feature>
<dbReference type="InterPro" id="IPR039424">
    <property type="entry name" value="SBP_5"/>
</dbReference>
<dbReference type="InterPro" id="IPR000914">
    <property type="entry name" value="SBP_5_dom"/>
</dbReference>
<evidence type="ECO:0000256" key="2">
    <source>
        <dbReference type="ARBA" id="ARBA00022448"/>
    </source>
</evidence>
<dbReference type="GO" id="GO:0043190">
    <property type="term" value="C:ATP-binding cassette (ABC) transporter complex"/>
    <property type="evidence" value="ECO:0007669"/>
    <property type="project" value="InterPro"/>
</dbReference>
<evidence type="ECO:0000256" key="3">
    <source>
        <dbReference type="ARBA" id="ARBA00022729"/>
    </source>
</evidence>
<name>A0A0F4LS73_9LACO</name>
<dbReference type="PROSITE" id="PS51257">
    <property type="entry name" value="PROKAR_LIPOPROTEIN"/>
    <property type="match status" value="1"/>
</dbReference>
<reference evidence="6 7" key="1">
    <citation type="submission" date="2015-01" db="EMBL/GenBank/DDBJ databases">
        <title>Comparative genomics of the lactic acid bacteria isolated from the honey bee gut.</title>
        <authorList>
            <person name="Ellegaard K.M."/>
            <person name="Tamarit D."/>
            <person name="Javelind E."/>
            <person name="Olofsson T."/>
            <person name="Andersson S.G."/>
            <person name="Vasquez A."/>
        </authorList>
    </citation>
    <scope>NUCLEOTIDE SEQUENCE [LARGE SCALE GENOMIC DNA]</scope>
    <source>
        <strain evidence="6 7">Hma11</strain>
    </source>
</reference>
<evidence type="ECO:0000259" key="5">
    <source>
        <dbReference type="Pfam" id="PF00496"/>
    </source>
</evidence>
<dbReference type="Proteomes" id="UP000033682">
    <property type="component" value="Unassembled WGS sequence"/>
</dbReference>
<dbReference type="EMBL" id="JXLG01000005">
    <property type="protein sequence ID" value="KJY61662.1"/>
    <property type="molecule type" value="Genomic_DNA"/>
</dbReference>
<organism evidence="6 7">
    <name type="scientific">Lactobacillus apis</name>
    <dbReference type="NCBI Taxonomy" id="303541"/>
    <lineage>
        <taxon>Bacteria</taxon>
        <taxon>Bacillati</taxon>
        <taxon>Bacillota</taxon>
        <taxon>Bacilli</taxon>
        <taxon>Lactobacillales</taxon>
        <taxon>Lactobacillaceae</taxon>
        <taxon>Lactobacillus</taxon>
    </lineage>
</organism>
<dbReference type="PANTHER" id="PTHR30290">
    <property type="entry name" value="PERIPLASMIC BINDING COMPONENT OF ABC TRANSPORTER"/>
    <property type="match status" value="1"/>
</dbReference>
<dbReference type="HOGENOM" id="CLU_017028_8_0_9"/>